<dbReference type="Pfam" id="PF13640">
    <property type="entry name" value="2OG-FeII_Oxy_3"/>
    <property type="match status" value="1"/>
</dbReference>
<dbReference type="OrthoDB" id="9783171at2"/>
<proteinExistence type="predicted"/>
<dbReference type="InterPro" id="IPR044862">
    <property type="entry name" value="Pro_4_hyd_alph_FE2OG_OXY"/>
</dbReference>
<evidence type="ECO:0000256" key="6">
    <source>
        <dbReference type="ARBA" id="ARBA00023004"/>
    </source>
</evidence>
<dbReference type="AlphaFoldDB" id="I1YGI1"/>
<comment type="cofactor">
    <cofactor evidence="1">
        <name>L-ascorbate</name>
        <dbReference type="ChEBI" id="CHEBI:38290"/>
    </cofactor>
</comment>
<dbReference type="InterPro" id="IPR006620">
    <property type="entry name" value="Pro_4_hyd_alph"/>
</dbReference>
<dbReference type="GO" id="GO:0008198">
    <property type="term" value="F:ferrous iron binding"/>
    <property type="evidence" value="ECO:0007669"/>
    <property type="project" value="TreeGrafter"/>
</dbReference>
<dbReference type="PATRIC" id="fig|754477.3.peg.844"/>
<dbReference type="HOGENOM" id="CLU_022206_1_0_6"/>
<dbReference type="PROSITE" id="PS51471">
    <property type="entry name" value="FE2OG_OXY"/>
    <property type="match status" value="1"/>
</dbReference>
<feature type="domain" description="Fe2OG dioxygenase" evidence="7">
    <location>
        <begin position="102"/>
        <end position="204"/>
    </location>
</feature>
<evidence type="ECO:0000256" key="3">
    <source>
        <dbReference type="ARBA" id="ARBA00022896"/>
    </source>
</evidence>
<dbReference type="InterPro" id="IPR005123">
    <property type="entry name" value="Oxoglu/Fe-dep_dioxygenase_dom"/>
</dbReference>
<dbReference type="Gene3D" id="2.60.120.620">
    <property type="entry name" value="q2cbj1_9rhob like domain"/>
    <property type="match status" value="1"/>
</dbReference>
<keyword evidence="4" id="KW-0223">Dioxygenase</keyword>
<dbReference type="EMBL" id="CP003380">
    <property type="protein sequence ID" value="AFJ02024.1"/>
    <property type="molecule type" value="Genomic_DNA"/>
</dbReference>
<keyword evidence="9" id="KW-1185">Reference proteome</keyword>
<organism evidence="8 9">
    <name type="scientific">Methylophaga frappieri (strain ATCC BAA-2434 / DSM 25690 / JAM7)</name>
    <dbReference type="NCBI Taxonomy" id="754477"/>
    <lineage>
        <taxon>Bacteria</taxon>
        <taxon>Pseudomonadati</taxon>
        <taxon>Pseudomonadota</taxon>
        <taxon>Gammaproteobacteria</taxon>
        <taxon>Thiotrichales</taxon>
        <taxon>Piscirickettsiaceae</taxon>
        <taxon>Methylophaga</taxon>
    </lineage>
</organism>
<dbReference type="PANTHER" id="PTHR12907">
    <property type="entry name" value="EGL NINE HOMOLOG-RELATED"/>
    <property type="match status" value="1"/>
</dbReference>
<evidence type="ECO:0000256" key="1">
    <source>
        <dbReference type="ARBA" id="ARBA00001961"/>
    </source>
</evidence>
<name>I1YGI1_METFJ</name>
<dbReference type="SMART" id="SM00702">
    <property type="entry name" value="P4Hc"/>
    <property type="match status" value="1"/>
</dbReference>
<dbReference type="GO" id="GO:0031418">
    <property type="term" value="F:L-ascorbic acid binding"/>
    <property type="evidence" value="ECO:0007669"/>
    <property type="project" value="UniProtKB-KW"/>
</dbReference>
<evidence type="ECO:0000256" key="5">
    <source>
        <dbReference type="ARBA" id="ARBA00023002"/>
    </source>
</evidence>
<keyword evidence="3" id="KW-0847">Vitamin C</keyword>
<dbReference type="RefSeq" id="WP_014703445.1">
    <property type="nucleotide sequence ID" value="NC_017856.1"/>
</dbReference>
<dbReference type="eggNOG" id="COG3751">
    <property type="taxonomic scope" value="Bacteria"/>
</dbReference>
<keyword evidence="5" id="KW-0560">Oxidoreductase</keyword>
<keyword evidence="2" id="KW-0479">Metal-binding</keyword>
<evidence type="ECO:0000256" key="4">
    <source>
        <dbReference type="ARBA" id="ARBA00022964"/>
    </source>
</evidence>
<accession>I1YGI1</accession>
<dbReference type="STRING" id="754477.Q7C_855"/>
<evidence type="ECO:0000313" key="8">
    <source>
        <dbReference type="EMBL" id="AFJ02024.1"/>
    </source>
</evidence>
<dbReference type="GO" id="GO:0031543">
    <property type="term" value="F:peptidyl-proline dioxygenase activity"/>
    <property type="evidence" value="ECO:0007669"/>
    <property type="project" value="TreeGrafter"/>
</dbReference>
<keyword evidence="6" id="KW-0408">Iron</keyword>
<dbReference type="InterPro" id="IPR051559">
    <property type="entry name" value="HIF_prolyl_hydroxylases"/>
</dbReference>
<sequence>MNAPLLVSPDLLDQVADQLAENGYCILPQLLPLPLNHDLYRRVARLDDHNALTRAGIGRDQQFQLNTTIRRDETRWLSDEHPIDQAYLAAMSSFRLALNERLFLGLFDYEAHFAHYGPGAFYKRHVDAFKGQSNRILTTVLYLNPFWPAEAGGQLAMYQPGTEKIIASVEPELGTFVVFLSDTFPHEVLPCRQDRYSIAGWFRCLDPLQAPSI</sequence>
<dbReference type="PANTHER" id="PTHR12907:SF26">
    <property type="entry name" value="HIF PROLYL HYDROXYLASE, ISOFORM C"/>
    <property type="match status" value="1"/>
</dbReference>
<dbReference type="GO" id="GO:0071456">
    <property type="term" value="P:cellular response to hypoxia"/>
    <property type="evidence" value="ECO:0007669"/>
    <property type="project" value="TreeGrafter"/>
</dbReference>
<reference evidence="8 9" key="1">
    <citation type="journal article" date="2012" name="J. Bacteriol.">
        <title>Complete genome sequences of Methylophaga sp. strain JAM1 and Methylophaga sp. strain JAM7.</title>
        <authorList>
            <person name="Villeneuve C."/>
            <person name="Martineau C."/>
            <person name="Mauffrey F."/>
            <person name="Villemur R."/>
        </authorList>
    </citation>
    <scope>NUCLEOTIDE SEQUENCE [LARGE SCALE GENOMIC DNA]</scope>
    <source>
        <strain evidence="8 9">JAM7</strain>
    </source>
</reference>
<evidence type="ECO:0000259" key="7">
    <source>
        <dbReference type="PROSITE" id="PS51471"/>
    </source>
</evidence>
<gene>
    <name evidence="8" type="ordered locus">Q7C_855</name>
</gene>
<dbReference type="KEGG" id="mec:Q7C_855"/>
<evidence type="ECO:0000313" key="9">
    <source>
        <dbReference type="Proteomes" id="UP000009145"/>
    </source>
</evidence>
<protein>
    <submittedName>
        <fullName evidence="8">SM-20-like protein</fullName>
    </submittedName>
</protein>
<dbReference type="Proteomes" id="UP000009145">
    <property type="component" value="Chromosome"/>
</dbReference>
<evidence type="ECO:0000256" key="2">
    <source>
        <dbReference type="ARBA" id="ARBA00022723"/>
    </source>
</evidence>